<protein>
    <recommendedName>
        <fullName evidence="3">Carboxymuconolactone decarboxylase family protein</fullName>
    </recommendedName>
</protein>
<dbReference type="PANTHER" id="PTHR34846">
    <property type="entry name" value="4-CARBOXYMUCONOLACTONE DECARBOXYLASE FAMILY PROTEIN (AFU_ORTHOLOGUE AFUA_6G11590)"/>
    <property type="match status" value="1"/>
</dbReference>
<sequence length="432" mass="44086">GGLGGRLPLIDLDRADPAQLALAGDIKQISIPVQEATGIQLIGPDGRLIGPFNAYLYNPEIGAALLNLGNVTALSSDLPAAIREIATLSVGGLWGSDYELYAHELSARMVGVPEDAIESLSNGEAPVGLTGDELIAAQFVQQLVQTHHVDDALYQAAEAAFGQKGLVDLVQLVGTYLSTSALLNAFEIQAPLAGDGGVGGLGVDTGLGGTVGESADGTPSGLDGVTGTTGIAGNDGGAGGLGGRLPLIDLDRADPAQLALAGDIKQISIPVQEATGIQLIDPDGRLIGPFNAYLYNPEIGAALLNLGNVTALSSDLPAAIREIATLSVGGLWGSDYELYAHELSARMVGVPEDAIESLSNGEAPVGLTGDELIAAQFVQQLVQTHHVDDALYHAAEAAFGQKGLVDLVQLVGTYLSTSALLNAFEVPAPTSP</sequence>
<name>A0ABU5Y1X0_9MYCO</name>
<dbReference type="InterPro" id="IPR029032">
    <property type="entry name" value="AhpD-like"/>
</dbReference>
<comment type="caution">
    <text evidence="1">The sequence shown here is derived from an EMBL/GenBank/DDBJ whole genome shotgun (WGS) entry which is preliminary data.</text>
</comment>
<gene>
    <name evidence="1" type="ORF">KV113_21195</name>
</gene>
<organism evidence="1 2">
    <name type="scientific">[Mycobacterium] nativiensis</name>
    <dbReference type="NCBI Taxonomy" id="2855503"/>
    <lineage>
        <taxon>Bacteria</taxon>
        <taxon>Bacillati</taxon>
        <taxon>Actinomycetota</taxon>
        <taxon>Actinomycetes</taxon>
        <taxon>Mycobacteriales</taxon>
        <taxon>Mycobacteriaceae</taxon>
        <taxon>Mycolicibacter</taxon>
    </lineage>
</organism>
<accession>A0ABU5Y1X0</accession>
<dbReference type="Gene3D" id="1.20.1290.10">
    <property type="entry name" value="AhpD-like"/>
    <property type="match status" value="2"/>
</dbReference>
<reference evidence="1 2" key="1">
    <citation type="submission" date="2023-12" db="EMBL/GenBank/DDBJ databases">
        <title>Description of new species of Mycobacterium terrae complex isolated from sewage at the Sao Paulo Zoological Park Foundation in Brazil.</title>
        <authorList>
            <person name="Romagnoli C.L."/>
            <person name="Conceicao E.C."/>
            <person name="Machado E."/>
            <person name="Barreto L.B.P.F."/>
            <person name="Sharma A."/>
            <person name="Silva N.M."/>
            <person name="Marques L.E."/>
            <person name="Juliana M.A."/>
            <person name="Lourenco M.C.S."/>
            <person name="Digiampietri L.A."/>
            <person name="Suffys P.N."/>
            <person name="Viana-Niero C."/>
        </authorList>
    </citation>
    <scope>NUCLEOTIDE SEQUENCE [LARGE SCALE GENOMIC DNA]</scope>
    <source>
        <strain evidence="1 2">MYC340</strain>
    </source>
</reference>
<evidence type="ECO:0000313" key="1">
    <source>
        <dbReference type="EMBL" id="MEB3034057.1"/>
    </source>
</evidence>
<evidence type="ECO:0008006" key="3">
    <source>
        <dbReference type="Google" id="ProtNLM"/>
    </source>
</evidence>
<evidence type="ECO:0000313" key="2">
    <source>
        <dbReference type="Proteomes" id="UP001298593"/>
    </source>
</evidence>
<dbReference type="RefSeq" id="WP_329780483.1">
    <property type="nucleotide sequence ID" value="NZ_JAYJJU010000026.1"/>
</dbReference>
<feature type="non-terminal residue" evidence="1">
    <location>
        <position position="1"/>
    </location>
</feature>
<dbReference type="Proteomes" id="UP001298593">
    <property type="component" value="Unassembled WGS sequence"/>
</dbReference>
<dbReference type="SUPFAM" id="SSF69118">
    <property type="entry name" value="AhpD-like"/>
    <property type="match status" value="2"/>
</dbReference>
<dbReference type="EMBL" id="JAYJJU010000026">
    <property type="protein sequence ID" value="MEB3034057.1"/>
    <property type="molecule type" value="Genomic_DNA"/>
</dbReference>
<keyword evidence="2" id="KW-1185">Reference proteome</keyword>
<dbReference type="PANTHER" id="PTHR34846:SF11">
    <property type="entry name" value="4-CARBOXYMUCONOLACTONE DECARBOXYLASE FAMILY PROTEIN (AFU_ORTHOLOGUE AFUA_6G11590)"/>
    <property type="match status" value="1"/>
</dbReference>
<proteinExistence type="predicted"/>